<dbReference type="RefSeq" id="WP_069314073.1">
    <property type="nucleotide sequence ID" value="NZ_MDTU01000002.1"/>
</dbReference>
<gene>
    <name evidence="1" type="ORF">BGC07_16060</name>
</gene>
<name>A0ABX3A675_9GAMM</name>
<evidence type="ECO:0000313" key="1">
    <source>
        <dbReference type="EMBL" id="ODN41609.1"/>
    </source>
</evidence>
<evidence type="ECO:0000313" key="2">
    <source>
        <dbReference type="Proteomes" id="UP000094329"/>
    </source>
</evidence>
<protein>
    <submittedName>
        <fullName evidence="1">Uncharacterized protein</fullName>
    </submittedName>
</protein>
<keyword evidence="2" id="KW-1185">Reference proteome</keyword>
<proteinExistence type="predicted"/>
<dbReference type="EMBL" id="MDTU01000002">
    <property type="protein sequence ID" value="ODN41609.1"/>
    <property type="molecule type" value="Genomic_DNA"/>
</dbReference>
<comment type="caution">
    <text evidence="1">The sequence shown here is derived from an EMBL/GenBank/DDBJ whole genome shotgun (WGS) entry which is preliminary data.</text>
</comment>
<sequence length="86" mass="10018">MQGFRELNAIFSEYYDFSYAENNISHLEQDVIDTLLDANNKGLIRQYLKLNDDNSTLSEDDQSRVNDFFVKIACEPEFFCGIPRVL</sequence>
<organism evidence="1 2">
    <name type="scientific">Piscirickettsia litoralis</name>
    <dbReference type="NCBI Taxonomy" id="1891921"/>
    <lineage>
        <taxon>Bacteria</taxon>
        <taxon>Pseudomonadati</taxon>
        <taxon>Pseudomonadota</taxon>
        <taxon>Gammaproteobacteria</taxon>
        <taxon>Thiotrichales</taxon>
        <taxon>Piscirickettsiaceae</taxon>
        <taxon>Piscirickettsia</taxon>
    </lineage>
</organism>
<accession>A0ABX3A675</accession>
<dbReference type="Proteomes" id="UP000094329">
    <property type="component" value="Unassembled WGS sequence"/>
</dbReference>
<reference evidence="1 2" key="1">
    <citation type="submission" date="2016-08" db="EMBL/GenBank/DDBJ databases">
        <title>Draft genome sequence of Candidatus Piscirickettsia litoralis, from seawater.</title>
        <authorList>
            <person name="Wan X."/>
            <person name="Lee A.J."/>
            <person name="Hou S."/>
            <person name="Donachie S.P."/>
        </authorList>
    </citation>
    <scope>NUCLEOTIDE SEQUENCE [LARGE SCALE GENOMIC DNA]</scope>
    <source>
        <strain evidence="1 2">Y2</strain>
    </source>
</reference>